<keyword evidence="2" id="KW-0812">Transmembrane</keyword>
<evidence type="ECO:0000313" key="3">
    <source>
        <dbReference type="EMBL" id="GFH54877.1"/>
    </source>
</evidence>
<evidence type="ECO:0000256" key="2">
    <source>
        <dbReference type="SAM" id="Phobius"/>
    </source>
</evidence>
<keyword evidence="2" id="KW-0472">Membrane</keyword>
<dbReference type="PANTHER" id="PTHR33471:SF7">
    <property type="entry name" value="ATP-DEPENDENT ZINC METALLOPROTEASE-RELATED"/>
    <property type="match status" value="1"/>
</dbReference>
<keyword evidence="4" id="KW-1185">Reference proteome</keyword>
<dbReference type="PANTHER" id="PTHR33471">
    <property type="entry name" value="ATP-DEPENDENT ZINC METALLOPROTEASE-RELATED"/>
    <property type="match status" value="1"/>
</dbReference>
<organism evidence="3 4">
    <name type="scientific">Chaetoceros tenuissimus</name>
    <dbReference type="NCBI Taxonomy" id="426638"/>
    <lineage>
        <taxon>Eukaryota</taxon>
        <taxon>Sar</taxon>
        <taxon>Stramenopiles</taxon>
        <taxon>Ochrophyta</taxon>
        <taxon>Bacillariophyta</taxon>
        <taxon>Coscinodiscophyceae</taxon>
        <taxon>Chaetocerotophycidae</taxon>
        <taxon>Chaetocerotales</taxon>
        <taxon>Chaetocerotaceae</taxon>
        <taxon>Chaetoceros</taxon>
    </lineage>
</organism>
<gene>
    <name evidence="3" type="ORF">CTEN210_11353</name>
</gene>
<dbReference type="Proteomes" id="UP001054902">
    <property type="component" value="Unassembled WGS sequence"/>
</dbReference>
<protein>
    <submittedName>
        <fullName evidence="3">Uncharacterized protein</fullName>
    </submittedName>
</protein>
<dbReference type="GO" id="GO:0004222">
    <property type="term" value="F:metalloendopeptidase activity"/>
    <property type="evidence" value="ECO:0007669"/>
    <property type="project" value="InterPro"/>
</dbReference>
<reference evidence="3 4" key="1">
    <citation type="journal article" date="2021" name="Sci. Rep.">
        <title>The genome of the diatom Chaetoceros tenuissimus carries an ancient integrated fragment of an extant virus.</title>
        <authorList>
            <person name="Hongo Y."/>
            <person name="Kimura K."/>
            <person name="Takaki Y."/>
            <person name="Yoshida Y."/>
            <person name="Baba S."/>
            <person name="Kobayashi G."/>
            <person name="Nagasaki K."/>
            <person name="Hano T."/>
            <person name="Tomaru Y."/>
        </authorList>
    </citation>
    <scope>NUCLEOTIDE SEQUENCE [LARGE SCALE GENOMIC DNA]</scope>
    <source>
        <strain evidence="3 4">NIES-3715</strain>
    </source>
</reference>
<evidence type="ECO:0000313" key="4">
    <source>
        <dbReference type="Proteomes" id="UP001054902"/>
    </source>
</evidence>
<feature type="transmembrane region" description="Helical" evidence="2">
    <location>
        <begin position="181"/>
        <end position="201"/>
    </location>
</feature>
<evidence type="ECO:0000256" key="1">
    <source>
        <dbReference type="SAM" id="Coils"/>
    </source>
</evidence>
<dbReference type="EMBL" id="BLLK01000047">
    <property type="protein sequence ID" value="GFH54877.1"/>
    <property type="molecule type" value="Genomic_DNA"/>
</dbReference>
<feature type="coiled-coil region" evidence="1">
    <location>
        <begin position="41"/>
        <end position="68"/>
    </location>
</feature>
<comment type="caution">
    <text evidence="3">The sequence shown here is derived from an EMBL/GenBank/DDBJ whole genome shotgun (WGS) entry which is preliminary data.</text>
</comment>
<accession>A0AAD3CZJ1</accession>
<keyword evidence="1" id="KW-0175">Coiled coil</keyword>
<proteinExistence type="predicted"/>
<dbReference type="GO" id="GO:0005524">
    <property type="term" value="F:ATP binding"/>
    <property type="evidence" value="ECO:0007669"/>
    <property type="project" value="InterPro"/>
</dbReference>
<dbReference type="InterPro" id="IPR037219">
    <property type="entry name" value="Peptidase_M41-like"/>
</dbReference>
<dbReference type="Gene3D" id="1.20.58.760">
    <property type="entry name" value="Peptidase M41"/>
    <property type="match status" value="1"/>
</dbReference>
<dbReference type="GO" id="GO:0006508">
    <property type="term" value="P:proteolysis"/>
    <property type="evidence" value="ECO:0007669"/>
    <property type="project" value="InterPro"/>
</dbReference>
<dbReference type="GO" id="GO:0004176">
    <property type="term" value="F:ATP-dependent peptidase activity"/>
    <property type="evidence" value="ECO:0007669"/>
    <property type="project" value="InterPro"/>
</dbReference>
<dbReference type="SUPFAM" id="SSF140990">
    <property type="entry name" value="FtsH protease domain-like"/>
    <property type="match status" value="1"/>
</dbReference>
<name>A0AAD3CZJ1_9STRA</name>
<keyword evidence="2" id="KW-1133">Transmembrane helix</keyword>
<feature type="transmembrane region" description="Helical" evidence="2">
    <location>
        <begin position="208"/>
        <end position="235"/>
    </location>
</feature>
<sequence>MYKIYAAAALSFLASSDAFTVPSSSSRIISRKTFANSSMLRMSADDEVEKLRAAAAKAREEAQALEKAMGKEVTTATATQPVKKEIPVLSADDVKSTVTSINFEAGNAEEQASSLDSLVEDSKLGLWKAALTTSVNTNSPAPIRPFPVSLNFLEQRTGGKITSQSLGVGAKEDVSLDDFKYATLGVTLGCSVLGVLALAFLPPNIGATICYLVALIPILFLAVGSTAPGIIAGAIKGVKETKEDQLAQEDRVCRHEAAHFLCGYVCGLPIKSYSVNDLGVPCVEFYTSGEGNIAREYSPEEVAIMSVVAMSGSVAEALQFEEAKGGQNDLIELNGIFSRSSEFMGAEKQQDMTRWGAYAAYQIITANKDKFEKLVDAFKQKKPVAECIAAIEGSS</sequence>
<dbReference type="AlphaFoldDB" id="A0AAD3CZJ1"/>